<dbReference type="GO" id="GO:0045454">
    <property type="term" value="P:cell redox homeostasis"/>
    <property type="evidence" value="ECO:0007669"/>
    <property type="project" value="TreeGrafter"/>
</dbReference>
<evidence type="ECO:0000313" key="3">
    <source>
        <dbReference type="Proteomes" id="UP000053660"/>
    </source>
</evidence>
<organism evidence="2 3">
    <name type="scientific">Oesophagostomum dentatum</name>
    <name type="common">Nodular worm</name>
    <dbReference type="NCBI Taxonomy" id="61180"/>
    <lineage>
        <taxon>Eukaryota</taxon>
        <taxon>Metazoa</taxon>
        <taxon>Ecdysozoa</taxon>
        <taxon>Nematoda</taxon>
        <taxon>Chromadorea</taxon>
        <taxon>Rhabditida</taxon>
        <taxon>Rhabditina</taxon>
        <taxon>Rhabditomorpha</taxon>
        <taxon>Strongyloidea</taxon>
        <taxon>Strongylidae</taxon>
        <taxon>Oesophagostomum</taxon>
    </lineage>
</organism>
<dbReference type="InterPro" id="IPR000866">
    <property type="entry name" value="AhpC/TSA"/>
</dbReference>
<dbReference type="AlphaFoldDB" id="A0A0B1SR76"/>
<sequence>MIALSCDSAESHRKWIDDIVAYANSPNVTSKISYFLYLSLLIQIISKFFSFQGDGFPFEIIADEERKLAVQLEMLDPAEKDSKGMPLTARAVFIIDPKKMLRAQILYPATTGRNFEYVNN</sequence>
<keyword evidence="3" id="KW-1185">Reference proteome</keyword>
<dbReference type="PANTHER" id="PTHR43503:SF4">
    <property type="entry name" value="PEROXIREDOXIN-6"/>
    <property type="match status" value="1"/>
</dbReference>
<dbReference type="EMBL" id="KN556945">
    <property type="protein sequence ID" value="KHJ87818.1"/>
    <property type="molecule type" value="Genomic_DNA"/>
</dbReference>
<dbReference type="SUPFAM" id="SSF52833">
    <property type="entry name" value="Thioredoxin-like"/>
    <property type="match status" value="1"/>
</dbReference>
<dbReference type="GO" id="GO:0005829">
    <property type="term" value="C:cytosol"/>
    <property type="evidence" value="ECO:0007669"/>
    <property type="project" value="TreeGrafter"/>
</dbReference>
<dbReference type="Pfam" id="PF00578">
    <property type="entry name" value="AhpC-TSA"/>
    <property type="match status" value="1"/>
</dbReference>
<evidence type="ECO:0000313" key="2">
    <source>
        <dbReference type="EMBL" id="KHJ87818.1"/>
    </source>
</evidence>
<dbReference type="Proteomes" id="UP000053660">
    <property type="component" value="Unassembled WGS sequence"/>
</dbReference>
<accession>A0A0B1SR76</accession>
<dbReference type="GO" id="GO:0016209">
    <property type="term" value="F:antioxidant activity"/>
    <property type="evidence" value="ECO:0007669"/>
    <property type="project" value="InterPro"/>
</dbReference>
<proteinExistence type="predicted"/>
<evidence type="ECO:0000259" key="1">
    <source>
        <dbReference type="Pfam" id="PF00578"/>
    </source>
</evidence>
<dbReference type="GO" id="GO:0005739">
    <property type="term" value="C:mitochondrion"/>
    <property type="evidence" value="ECO:0007669"/>
    <property type="project" value="TreeGrafter"/>
</dbReference>
<gene>
    <name evidence="2" type="ORF">OESDEN_12398</name>
</gene>
<feature type="domain" description="Alkyl hydroperoxide reductase subunit C/ Thiol specific antioxidant" evidence="1">
    <location>
        <begin position="2"/>
        <end position="103"/>
    </location>
</feature>
<dbReference type="Gene3D" id="3.40.30.10">
    <property type="entry name" value="Glutaredoxin"/>
    <property type="match status" value="1"/>
</dbReference>
<dbReference type="GO" id="GO:0016491">
    <property type="term" value="F:oxidoreductase activity"/>
    <property type="evidence" value="ECO:0007669"/>
    <property type="project" value="InterPro"/>
</dbReference>
<dbReference type="PANTHER" id="PTHR43503">
    <property type="entry name" value="MCG48959-RELATED"/>
    <property type="match status" value="1"/>
</dbReference>
<name>A0A0B1SR76_OESDE</name>
<protein>
    <recommendedName>
        <fullName evidence="1">Alkyl hydroperoxide reductase subunit C/ Thiol specific antioxidant domain-containing protein</fullName>
    </recommendedName>
</protein>
<reference evidence="2 3" key="1">
    <citation type="submission" date="2014-03" db="EMBL/GenBank/DDBJ databases">
        <title>Draft genome of the hookworm Oesophagostomum dentatum.</title>
        <authorList>
            <person name="Mitreva M."/>
        </authorList>
    </citation>
    <scope>NUCLEOTIDE SEQUENCE [LARGE SCALE GENOMIC DNA]</scope>
    <source>
        <strain evidence="2 3">OD-Hann</strain>
    </source>
</reference>
<dbReference type="OrthoDB" id="2996783at2759"/>
<dbReference type="InterPro" id="IPR036249">
    <property type="entry name" value="Thioredoxin-like_sf"/>
</dbReference>